<evidence type="ECO:0000259" key="3">
    <source>
        <dbReference type="PROSITE" id="PS51186"/>
    </source>
</evidence>
<name>R2SWL7_9ENTE</name>
<feature type="domain" description="N-acetyltransferase" evidence="3">
    <location>
        <begin position="3"/>
        <end position="142"/>
    </location>
</feature>
<dbReference type="CDD" id="cd04301">
    <property type="entry name" value="NAT_SF"/>
    <property type="match status" value="1"/>
</dbReference>
<evidence type="ECO:0000313" key="5">
    <source>
        <dbReference type="EMBL" id="EOT62650.1"/>
    </source>
</evidence>
<dbReference type="EMBL" id="AJAR01000010">
    <property type="protein sequence ID" value="EOH99610.1"/>
    <property type="molecule type" value="Genomic_DNA"/>
</dbReference>
<dbReference type="OrthoDB" id="9789605at2"/>
<dbReference type="eggNOG" id="COG0456">
    <property type="taxonomic scope" value="Bacteria"/>
</dbReference>
<evidence type="ECO:0000313" key="4">
    <source>
        <dbReference type="EMBL" id="EOH99610.1"/>
    </source>
</evidence>
<keyword evidence="2" id="KW-0012">Acyltransferase</keyword>
<evidence type="ECO:0000256" key="2">
    <source>
        <dbReference type="ARBA" id="ARBA00023315"/>
    </source>
</evidence>
<dbReference type="PATRIC" id="fig|1158608.3.peg.742"/>
<dbReference type="PROSITE" id="PS51186">
    <property type="entry name" value="GNAT"/>
    <property type="match status" value="1"/>
</dbReference>
<protein>
    <recommendedName>
        <fullName evidence="3">N-acetyltransferase domain-containing protein</fullName>
    </recommendedName>
</protein>
<dbReference type="AlphaFoldDB" id="R2SWL7"/>
<dbReference type="InterPro" id="IPR016181">
    <property type="entry name" value="Acyl_CoA_acyltransferase"/>
</dbReference>
<dbReference type="PANTHER" id="PTHR43800:SF1">
    <property type="entry name" value="PEPTIDYL-LYSINE N-ACETYLTRANSFERASE YJAB"/>
    <property type="match status" value="1"/>
</dbReference>
<proteinExistence type="predicted"/>
<dbReference type="Pfam" id="PF13508">
    <property type="entry name" value="Acetyltransf_7"/>
    <property type="match status" value="1"/>
</dbReference>
<reference evidence="5 7" key="2">
    <citation type="submission" date="2013-03" db="EMBL/GenBank/DDBJ databases">
        <title>The Genome Sequence of Enterococcus haemoperoxidus BAA-382 (PacBio/Illumina hybrid assembly).</title>
        <authorList>
            <consortium name="The Broad Institute Genomics Platform"/>
            <consortium name="The Broad Institute Genome Sequencing Center for Infectious Disease"/>
            <person name="Earl A."/>
            <person name="Russ C."/>
            <person name="Gilmore M."/>
            <person name="Surin D."/>
            <person name="Walker B."/>
            <person name="Young S."/>
            <person name="Zeng Q."/>
            <person name="Gargeya S."/>
            <person name="Fitzgerald M."/>
            <person name="Haas B."/>
            <person name="Abouelleil A."/>
            <person name="Allen A.W."/>
            <person name="Alvarado L."/>
            <person name="Arachchi H.M."/>
            <person name="Berlin A.M."/>
            <person name="Chapman S.B."/>
            <person name="Gainer-Dewar J."/>
            <person name="Goldberg J."/>
            <person name="Griggs A."/>
            <person name="Gujja S."/>
            <person name="Hansen M."/>
            <person name="Howarth C."/>
            <person name="Imamovic A."/>
            <person name="Ireland A."/>
            <person name="Larimer J."/>
            <person name="McCowan C."/>
            <person name="Murphy C."/>
            <person name="Pearson M."/>
            <person name="Poon T.W."/>
            <person name="Priest M."/>
            <person name="Roberts A."/>
            <person name="Saif S."/>
            <person name="Shea T."/>
            <person name="Sisk P."/>
            <person name="Sykes S."/>
            <person name="Wortman J."/>
            <person name="Nusbaum C."/>
            <person name="Birren B."/>
        </authorList>
    </citation>
    <scope>NUCLEOTIDE SEQUENCE [LARGE SCALE GENOMIC DNA]</scope>
    <source>
        <strain evidence="5 7">ATCC BAA-382</strain>
    </source>
</reference>
<dbReference type="Proteomes" id="UP000014197">
    <property type="component" value="Unassembled WGS sequence"/>
</dbReference>
<evidence type="ECO:0000313" key="6">
    <source>
        <dbReference type="Proteomes" id="UP000013858"/>
    </source>
</evidence>
<keyword evidence="1" id="KW-0808">Transferase</keyword>
<dbReference type="Gene3D" id="3.40.630.30">
    <property type="match status" value="1"/>
</dbReference>
<dbReference type="InterPro" id="IPR000182">
    <property type="entry name" value="GNAT_dom"/>
</dbReference>
<comment type="caution">
    <text evidence="4">The sequence shown here is derived from an EMBL/GenBank/DDBJ whole genome shotgun (WGS) entry which is preliminary data.</text>
</comment>
<evidence type="ECO:0000313" key="7">
    <source>
        <dbReference type="Proteomes" id="UP000014197"/>
    </source>
</evidence>
<dbReference type="STRING" id="155618.RV06_GL002154"/>
<dbReference type="RefSeq" id="WP_010760972.1">
    <property type="nucleotide sequence ID" value="NZ_KB946315.1"/>
</dbReference>
<keyword evidence="7" id="KW-1185">Reference proteome</keyword>
<gene>
    <name evidence="5" type="ORF">I583_01651</name>
    <name evidence="4" type="ORF">UAW_00762</name>
</gene>
<dbReference type="GO" id="GO:0016747">
    <property type="term" value="F:acyltransferase activity, transferring groups other than amino-acyl groups"/>
    <property type="evidence" value="ECO:0007669"/>
    <property type="project" value="InterPro"/>
</dbReference>
<dbReference type="Proteomes" id="UP000013858">
    <property type="component" value="Unassembled WGS sequence"/>
</dbReference>
<organism evidence="4 6">
    <name type="scientific">Enterococcus haemoperoxidus ATCC BAA-382</name>
    <dbReference type="NCBI Taxonomy" id="1158608"/>
    <lineage>
        <taxon>Bacteria</taxon>
        <taxon>Bacillati</taxon>
        <taxon>Bacillota</taxon>
        <taxon>Bacilli</taxon>
        <taxon>Lactobacillales</taxon>
        <taxon>Enterococcaceae</taxon>
        <taxon>Enterococcus</taxon>
    </lineage>
</organism>
<evidence type="ECO:0000256" key="1">
    <source>
        <dbReference type="ARBA" id="ARBA00022679"/>
    </source>
</evidence>
<accession>R2SWL7</accession>
<dbReference type="PANTHER" id="PTHR43800">
    <property type="entry name" value="PEPTIDYL-LYSINE N-ACETYLTRANSFERASE YJAB"/>
    <property type="match status" value="1"/>
</dbReference>
<dbReference type="EMBL" id="ASVY01000002">
    <property type="protein sequence ID" value="EOT62650.1"/>
    <property type="molecule type" value="Genomic_DNA"/>
</dbReference>
<sequence>MINKISHLTPIELEEIVKIWFKANCEAHPFIPESYWNQNLDFVRAQLPKSELYVYRENNQIIGFMGMNDSYIAGIFITSSHRKQGIGQQFLNTAKQAHDTLSLSVYAKNQIAVNFYKKQGFQLLNEQIDATGELEFKLIWKK</sequence>
<reference evidence="4 6" key="1">
    <citation type="submission" date="2013-02" db="EMBL/GenBank/DDBJ databases">
        <title>The Genome Sequence of Enterococcus haemoperoxidus BAA-382.</title>
        <authorList>
            <consortium name="The Broad Institute Genome Sequencing Platform"/>
            <consortium name="The Broad Institute Genome Sequencing Center for Infectious Disease"/>
            <person name="Earl A.M."/>
            <person name="Gilmore M.S."/>
            <person name="Lebreton F."/>
            <person name="Walker B."/>
            <person name="Young S.K."/>
            <person name="Zeng Q."/>
            <person name="Gargeya S."/>
            <person name="Fitzgerald M."/>
            <person name="Haas B."/>
            <person name="Abouelleil A."/>
            <person name="Alvarado L."/>
            <person name="Arachchi H.M."/>
            <person name="Berlin A.M."/>
            <person name="Chapman S.B."/>
            <person name="Dewar J."/>
            <person name="Goldberg J."/>
            <person name="Griggs A."/>
            <person name="Gujja S."/>
            <person name="Hansen M."/>
            <person name="Howarth C."/>
            <person name="Imamovic A."/>
            <person name="Larimer J."/>
            <person name="McCowan C."/>
            <person name="Murphy C."/>
            <person name="Neiman D."/>
            <person name="Pearson M."/>
            <person name="Priest M."/>
            <person name="Roberts A."/>
            <person name="Saif S."/>
            <person name="Shea T."/>
            <person name="Sisk P."/>
            <person name="Sykes S."/>
            <person name="Wortman J."/>
            <person name="Nusbaum C."/>
            <person name="Birren B."/>
        </authorList>
    </citation>
    <scope>NUCLEOTIDE SEQUENCE [LARGE SCALE GENOMIC DNA]</scope>
    <source>
        <strain evidence="4 6">ATCC BAA-382</strain>
    </source>
</reference>
<dbReference type="SUPFAM" id="SSF55729">
    <property type="entry name" value="Acyl-CoA N-acyltransferases (Nat)"/>
    <property type="match status" value="1"/>
</dbReference>